<feature type="transmembrane region" description="Helical" evidence="9">
    <location>
        <begin position="6"/>
        <end position="27"/>
    </location>
</feature>
<comment type="similarity">
    <text evidence="8">Belongs to the PetM family.</text>
</comment>
<reference evidence="10 11" key="1">
    <citation type="submission" date="2018-03" db="EMBL/GenBank/DDBJ databases">
        <title>The ancient ancestry and fast evolution of plastids.</title>
        <authorList>
            <person name="Moore K.R."/>
            <person name="Magnabosco C."/>
            <person name="Momper L."/>
            <person name="Gold D.A."/>
            <person name="Bosak T."/>
            <person name="Fournier G.P."/>
        </authorList>
    </citation>
    <scope>NUCLEOTIDE SEQUENCE [LARGE SCALE GENOMIC DNA]</scope>
    <source>
        <strain evidence="10 11">CCALA 037</strain>
    </source>
</reference>
<comment type="caution">
    <text evidence="10">The sequence shown here is derived from an EMBL/GenBank/DDBJ whole genome shotgun (WGS) entry which is preliminary data.</text>
</comment>
<keyword evidence="3 8" id="KW-0602">Photosynthesis</keyword>
<keyword evidence="2 8" id="KW-0813">Transport</keyword>
<dbReference type="AlphaFoldDB" id="A0A2T1FDV5"/>
<comment type="function">
    <text evidence="8">Component of the cytochrome b6-f complex, which mediates electron transfer between photosystem II (PSII) and photosystem I (PSI), cyclic electron flow around PSI, and state transitions.</text>
</comment>
<sequence>MAGEIFNAAILSSSLILVGLGLGFLFLKIQGPEEE</sequence>
<dbReference type="RefSeq" id="WP_015160828.1">
    <property type="nucleotide sequence ID" value="NZ_PVWO01000560.1"/>
</dbReference>
<evidence type="ECO:0000313" key="10">
    <source>
        <dbReference type="EMBL" id="PSB43141.1"/>
    </source>
</evidence>
<name>A0A2T1FDV5_9CYAN</name>
<evidence type="ECO:0000313" key="11">
    <source>
        <dbReference type="Proteomes" id="UP000238937"/>
    </source>
</evidence>
<accession>A0A2T1FDV5</accession>
<dbReference type="InterPro" id="IPR012595">
    <property type="entry name" value="PetM_cyt_b6/f_cplx_su7"/>
</dbReference>
<evidence type="ECO:0000256" key="7">
    <source>
        <dbReference type="ARBA" id="ARBA00023136"/>
    </source>
</evidence>
<keyword evidence="8" id="KW-0793">Thylakoid</keyword>
<evidence type="ECO:0000256" key="6">
    <source>
        <dbReference type="ARBA" id="ARBA00022989"/>
    </source>
</evidence>
<comment type="subunit">
    <text evidence="8">The 4 large subunits of the cytochrome b6-f complex are cytochrome b6, subunit IV (17 kDa polypeptide, PetD), cytochrome f and the Rieske protein, while the 4 small subunits are PetG, PetL, PetM and PetN. The complex functions as a dimer.</text>
</comment>
<dbReference type="SUPFAM" id="SSF103441">
    <property type="entry name" value="PetM subunit of the cytochrome b6f complex"/>
    <property type="match status" value="1"/>
</dbReference>
<evidence type="ECO:0000256" key="2">
    <source>
        <dbReference type="ARBA" id="ARBA00022448"/>
    </source>
</evidence>
<keyword evidence="5 8" id="KW-0249">Electron transport</keyword>
<evidence type="ECO:0000256" key="1">
    <source>
        <dbReference type="ARBA" id="ARBA00004167"/>
    </source>
</evidence>
<dbReference type="HAMAP" id="MF_00396">
    <property type="entry name" value="Cytb6_f_PetM"/>
    <property type="match status" value="1"/>
</dbReference>
<keyword evidence="11" id="KW-1185">Reference proteome</keyword>
<dbReference type="GO" id="GO:0009512">
    <property type="term" value="C:cytochrome b6f complex"/>
    <property type="evidence" value="ECO:0007669"/>
    <property type="project" value="InterPro"/>
</dbReference>
<evidence type="ECO:0000256" key="5">
    <source>
        <dbReference type="ARBA" id="ARBA00022982"/>
    </source>
</evidence>
<dbReference type="EMBL" id="PVWO01000560">
    <property type="protein sequence ID" value="PSB43141.1"/>
    <property type="molecule type" value="Genomic_DNA"/>
</dbReference>
<proteinExistence type="inferred from homology"/>
<dbReference type="Proteomes" id="UP000238937">
    <property type="component" value="Unassembled WGS sequence"/>
</dbReference>
<dbReference type="GO" id="GO:0015979">
    <property type="term" value="P:photosynthesis"/>
    <property type="evidence" value="ECO:0007669"/>
    <property type="project" value="UniProtKB-KW"/>
</dbReference>
<dbReference type="GO" id="GO:0031676">
    <property type="term" value="C:plasma membrane-derived thylakoid membrane"/>
    <property type="evidence" value="ECO:0007669"/>
    <property type="project" value="UniProtKB-SubCell"/>
</dbReference>
<protein>
    <recommendedName>
        <fullName evidence="8">Cytochrome b6-f complex subunit 7</fullName>
    </recommendedName>
    <alternativeName>
        <fullName evidence="8">Cytochrome b6-f complex subunit PetM</fullName>
    </alternativeName>
    <alternativeName>
        <fullName evidence="8">Cytochrome b6-f complex subunit VII</fullName>
    </alternativeName>
</protein>
<keyword evidence="4 8" id="KW-0812">Transmembrane</keyword>
<keyword evidence="6 8" id="KW-1133">Transmembrane helix</keyword>
<gene>
    <name evidence="8" type="primary">petM</name>
    <name evidence="10" type="ORF">C7B77_26315</name>
</gene>
<evidence type="ECO:0000256" key="9">
    <source>
        <dbReference type="SAM" id="Phobius"/>
    </source>
</evidence>
<evidence type="ECO:0000256" key="8">
    <source>
        <dbReference type="HAMAP-Rule" id="MF_00396"/>
    </source>
</evidence>
<comment type="subcellular location">
    <subcellularLocation>
        <location evidence="8">Cellular thylakoid membrane</location>
        <topology evidence="8">Single-pass membrane protein</topology>
    </subcellularLocation>
    <subcellularLocation>
        <location evidence="1">Membrane</location>
        <topology evidence="1">Single-pass membrane protein</topology>
    </subcellularLocation>
</comment>
<dbReference type="GO" id="GO:0009055">
    <property type="term" value="F:electron transfer activity"/>
    <property type="evidence" value="ECO:0007669"/>
    <property type="project" value="UniProtKB-UniRule"/>
</dbReference>
<dbReference type="Pfam" id="PF08041">
    <property type="entry name" value="PetM"/>
    <property type="match status" value="1"/>
</dbReference>
<keyword evidence="7 8" id="KW-0472">Membrane</keyword>
<evidence type="ECO:0000256" key="4">
    <source>
        <dbReference type="ARBA" id="ARBA00022692"/>
    </source>
</evidence>
<organism evidence="10 11">
    <name type="scientific">Chamaesiphon polymorphus CCALA 037</name>
    <dbReference type="NCBI Taxonomy" id="2107692"/>
    <lineage>
        <taxon>Bacteria</taxon>
        <taxon>Bacillati</taxon>
        <taxon>Cyanobacteriota</taxon>
        <taxon>Cyanophyceae</taxon>
        <taxon>Gomontiellales</taxon>
        <taxon>Chamaesiphonaceae</taxon>
        <taxon>Chamaesiphon</taxon>
    </lineage>
</organism>
<evidence type="ECO:0000256" key="3">
    <source>
        <dbReference type="ARBA" id="ARBA00022531"/>
    </source>
</evidence>